<evidence type="ECO:0000259" key="2">
    <source>
        <dbReference type="Pfam" id="PF02120"/>
    </source>
</evidence>
<feature type="compositionally biased region" description="Polar residues" evidence="1">
    <location>
        <begin position="723"/>
        <end position="735"/>
    </location>
</feature>
<dbReference type="Proteomes" id="UP001500238">
    <property type="component" value="Unassembled WGS sequence"/>
</dbReference>
<organism evidence="3 4">
    <name type="scientific">Sphingomonas insulae</name>
    <dbReference type="NCBI Taxonomy" id="424800"/>
    <lineage>
        <taxon>Bacteria</taxon>
        <taxon>Pseudomonadati</taxon>
        <taxon>Pseudomonadota</taxon>
        <taxon>Alphaproteobacteria</taxon>
        <taxon>Sphingomonadales</taxon>
        <taxon>Sphingomonadaceae</taxon>
        <taxon>Sphingomonas</taxon>
    </lineage>
</organism>
<name>A0ABN1HN79_9SPHN</name>
<feature type="region of interest" description="Disordered" evidence="1">
    <location>
        <begin position="457"/>
        <end position="813"/>
    </location>
</feature>
<dbReference type="EMBL" id="BAAAES010000001">
    <property type="protein sequence ID" value="GAA0658957.1"/>
    <property type="molecule type" value="Genomic_DNA"/>
</dbReference>
<feature type="compositionally biased region" description="Low complexity" evidence="1">
    <location>
        <begin position="1035"/>
        <end position="1092"/>
    </location>
</feature>
<evidence type="ECO:0000313" key="3">
    <source>
        <dbReference type="EMBL" id="GAA0658957.1"/>
    </source>
</evidence>
<sequence length="1113" mass="110839">MINATFAIAPTAPGQPAKGASPVGGELFALSMIAVGASDGIVPNGAADTSVRQALAVPGIALPTPAGTDAVDPALAWLPAVDIPVPAPLDIPPALANVASDPAAASSLAQSVQRSQPLLRSGAAIAALTAPTLASVASQATRPERTSAAAPVPAPMVVTKTWPDAPVLPNDAVQLDNVIGSGSGRVAATGGHRSTSAALTGEGQPAVNVHAQPVESEPQSGAAPLGRAASGVAAPVVQRVPRDMAPMSMVQAPSISTIVAAPRAMSDSSADQHVLARRGDVAAPDRAGPADTPPAATRAQRGMAIEASSTSTIAAAPRAVTGPLADQDTSKLPSDTAAPDVTVPGNAPPVASRAQRNTVPSPMVDVRAETGDVANLQPPAIIPHRDAKALGSPPTSLTIESPIAGDDVQTVPETVIQPGIVVAGDRSAIAGAPVQPMIVAQPDEAAARDAKLTIVSERPVAATSRPRPSPATPQPTAGEALPPREGVVPPSQPAANPPVAAITQGDVTPASQGPVTAMPIAHDDGPTDAAPARKAATAAAPRPHADGLPTADAARSGSATALTADDGTDDDADSAQPSPPVPPAAFAAILPPVPQPIAVPIDRDVASPPQSRPAASDGRSVATVDRTAVPDRLAPDGNAVRTPVGSVPASVRDDVAATTTRGETKDRRHAAKAAGDKTPAEPAATDATAGRAQTRDGDADRSEPPSTDPGAIAAARQGVPPNAQASTPVGASSITPGVVPSRPSKRAAPAMQAVDGAPAAPRQNEGIAPVTPRIETPVSAPRPAVTADAPARSNASVGSSSAAPDTRMPSAPGTVARIADADPAGTPIVAVAAPVGVAGTTLSPDPVAPGLPVTPAEPRPTFMREVAGNARQTVALAPQSREPSQPIAGITAPAAQVFGAAMHAAGVIDERKRIEPSDPSIAAAVAASPVREVAATADAGQPTLDMRQDGWPTHMVDHIEALRDAANANDTRIRLVPDALGAIDIAVKTVGDAIHVRFAAEDATTRAMIEDAQPRLAEIAQERGLKIGQTIVEPAAAQSQSGAGQSNAGASHQQPASQPPAGNGQQQPSAQAQAGQQQPRQQQQQQAAAPRQPAAPPRAPSHDTDAAGNGRIA</sequence>
<comment type="caution">
    <text evidence="3">The sequence shown here is derived from an EMBL/GenBank/DDBJ whole genome shotgun (WGS) entry which is preliminary data.</text>
</comment>
<dbReference type="CDD" id="cd17470">
    <property type="entry name" value="T3SS_Flik_C"/>
    <property type="match status" value="1"/>
</dbReference>
<proteinExistence type="predicted"/>
<feature type="compositionally biased region" description="Low complexity" evidence="1">
    <location>
        <begin position="527"/>
        <end position="542"/>
    </location>
</feature>
<keyword evidence="4" id="KW-1185">Reference proteome</keyword>
<evidence type="ECO:0000313" key="4">
    <source>
        <dbReference type="Proteomes" id="UP001500238"/>
    </source>
</evidence>
<feature type="region of interest" description="Disordered" evidence="1">
    <location>
        <begin position="1035"/>
        <end position="1113"/>
    </location>
</feature>
<protein>
    <recommendedName>
        <fullName evidence="2">Flagellar hook-length control protein-like C-terminal domain-containing protein</fullName>
    </recommendedName>
</protein>
<gene>
    <name evidence="3" type="ORF">GCM10009102_04200</name>
</gene>
<dbReference type="InterPro" id="IPR021136">
    <property type="entry name" value="Flagellar_hook_control-like_C"/>
</dbReference>
<feature type="compositionally biased region" description="Low complexity" evidence="1">
    <location>
        <begin position="680"/>
        <end position="692"/>
    </location>
</feature>
<feature type="compositionally biased region" description="Polar residues" evidence="1">
    <location>
        <begin position="505"/>
        <end position="514"/>
    </location>
</feature>
<accession>A0ABN1HN79</accession>
<reference evidence="3 4" key="1">
    <citation type="journal article" date="2019" name="Int. J. Syst. Evol. Microbiol.">
        <title>The Global Catalogue of Microorganisms (GCM) 10K type strain sequencing project: providing services to taxonomists for standard genome sequencing and annotation.</title>
        <authorList>
            <consortium name="The Broad Institute Genomics Platform"/>
            <consortium name="The Broad Institute Genome Sequencing Center for Infectious Disease"/>
            <person name="Wu L."/>
            <person name="Ma J."/>
        </authorList>
    </citation>
    <scope>NUCLEOTIDE SEQUENCE [LARGE SCALE GENOMIC DNA]</scope>
    <source>
        <strain evidence="3 4">JCM 14603</strain>
    </source>
</reference>
<feature type="domain" description="Flagellar hook-length control protein-like C-terminal" evidence="2">
    <location>
        <begin position="962"/>
        <end position="1034"/>
    </location>
</feature>
<dbReference type="RefSeq" id="WP_163957269.1">
    <property type="nucleotide sequence ID" value="NZ_BAAAES010000001.1"/>
</dbReference>
<dbReference type="Pfam" id="PF02120">
    <property type="entry name" value="Flg_hook"/>
    <property type="match status" value="1"/>
</dbReference>
<feature type="compositionally biased region" description="Basic and acidic residues" evidence="1">
    <location>
        <begin position="693"/>
        <end position="703"/>
    </location>
</feature>
<feature type="compositionally biased region" description="Low complexity" evidence="1">
    <location>
        <begin position="304"/>
        <end position="316"/>
    </location>
</feature>
<dbReference type="Gene3D" id="3.30.750.140">
    <property type="match status" value="1"/>
</dbReference>
<evidence type="ECO:0000256" key="1">
    <source>
        <dbReference type="SAM" id="MobiDB-lite"/>
    </source>
</evidence>
<dbReference type="InterPro" id="IPR038610">
    <property type="entry name" value="FliK-like_C_sf"/>
</dbReference>
<feature type="region of interest" description="Disordered" evidence="1">
    <location>
        <begin position="279"/>
        <end position="360"/>
    </location>
</feature>
<feature type="compositionally biased region" description="Polar residues" evidence="1">
    <location>
        <begin position="793"/>
        <end position="803"/>
    </location>
</feature>